<dbReference type="KEGG" id="gms:SOIL9_77470"/>
<evidence type="ECO:0000313" key="1">
    <source>
        <dbReference type="EMBL" id="VTS01744.1"/>
    </source>
</evidence>
<evidence type="ECO:0000313" key="2">
    <source>
        <dbReference type="Proteomes" id="UP000464178"/>
    </source>
</evidence>
<keyword evidence="2" id="KW-1185">Reference proteome</keyword>
<protein>
    <submittedName>
        <fullName evidence="1">Uncharacterized protein</fullName>
    </submittedName>
</protein>
<name>A0A6P2DLP1_9BACT</name>
<sequence length="80" mass="9117">MITIQVSGPRGEGNTITAMRIVSWFRSFGFEVEYRGHTELQTACIEDLLRNDHTVFDRATEPRQFLVLDVGAEELADEDD</sequence>
<dbReference type="Proteomes" id="UP000464178">
    <property type="component" value="Chromosome"/>
</dbReference>
<reference evidence="1 2" key="1">
    <citation type="submission" date="2019-05" db="EMBL/GenBank/DDBJ databases">
        <authorList>
            <consortium name="Science for Life Laboratories"/>
        </authorList>
    </citation>
    <scope>NUCLEOTIDE SEQUENCE [LARGE SCALE GENOMIC DNA]</scope>
    <source>
        <strain evidence="1">Soil9</strain>
    </source>
</reference>
<gene>
    <name evidence="1" type="ORF">SOIL9_77470</name>
</gene>
<dbReference type="AlphaFoldDB" id="A0A6P2DLP1"/>
<dbReference type="EMBL" id="LR593886">
    <property type="protein sequence ID" value="VTS01744.1"/>
    <property type="molecule type" value="Genomic_DNA"/>
</dbReference>
<organism evidence="1 2">
    <name type="scientific">Gemmata massiliana</name>
    <dbReference type="NCBI Taxonomy" id="1210884"/>
    <lineage>
        <taxon>Bacteria</taxon>
        <taxon>Pseudomonadati</taxon>
        <taxon>Planctomycetota</taxon>
        <taxon>Planctomycetia</taxon>
        <taxon>Gemmatales</taxon>
        <taxon>Gemmataceae</taxon>
        <taxon>Gemmata</taxon>
    </lineage>
</organism>
<proteinExistence type="predicted"/>
<accession>A0A6P2DLP1</accession>
<dbReference type="RefSeq" id="WP_162672543.1">
    <property type="nucleotide sequence ID" value="NZ_LR593886.1"/>
</dbReference>